<evidence type="ECO:0000256" key="2">
    <source>
        <dbReference type="ARBA" id="ARBA00023163"/>
    </source>
</evidence>
<dbReference type="PANTHER" id="PTHR43130:SF3">
    <property type="entry name" value="HTH-TYPE TRANSCRIPTIONAL REGULATOR RV1931C"/>
    <property type="match status" value="1"/>
</dbReference>
<dbReference type="InterPro" id="IPR052158">
    <property type="entry name" value="INH-QAR"/>
</dbReference>
<dbReference type="Proteomes" id="UP000076335">
    <property type="component" value="Unassembled WGS sequence"/>
</dbReference>
<dbReference type="Gene3D" id="3.40.50.880">
    <property type="match status" value="1"/>
</dbReference>
<comment type="caution">
    <text evidence="4">The sequence shown here is derived from an EMBL/GenBank/DDBJ whole genome shotgun (WGS) entry which is preliminary data.</text>
</comment>
<keyword evidence="1" id="KW-0805">Transcription regulation</keyword>
<dbReference type="Pfam" id="PF12833">
    <property type="entry name" value="HTH_18"/>
    <property type="match status" value="1"/>
</dbReference>
<evidence type="ECO:0000313" key="4">
    <source>
        <dbReference type="EMBL" id="KZB69441.1"/>
    </source>
</evidence>
<proteinExistence type="predicted"/>
<dbReference type="Gene3D" id="1.10.10.60">
    <property type="entry name" value="Homeodomain-like"/>
    <property type="match status" value="1"/>
</dbReference>
<dbReference type="InterPro" id="IPR009057">
    <property type="entry name" value="Homeodomain-like_sf"/>
</dbReference>
<dbReference type="RefSeq" id="WP_062947694.1">
    <property type="nucleotide sequence ID" value="NZ_LPVY01000001.1"/>
</dbReference>
<dbReference type="InterPro" id="IPR018060">
    <property type="entry name" value="HTH_AraC"/>
</dbReference>
<dbReference type="GO" id="GO:0043565">
    <property type="term" value="F:sequence-specific DNA binding"/>
    <property type="evidence" value="ECO:0007669"/>
    <property type="project" value="InterPro"/>
</dbReference>
<dbReference type="SUPFAM" id="SSF46689">
    <property type="entry name" value="Homeodomain-like"/>
    <property type="match status" value="2"/>
</dbReference>
<dbReference type="PROSITE" id="PS01124">
    <property type="entry name" value="HTH_ARAC_FAMILY_2"/>
    <property type="match status" value="1"/>
</dbReference>
<dbReference type="PANTHER" id="PTHR43130">
    <property type="entry name" value="ARAC-FAMILY TRANSCRIPTIONAL REGULATOR"/>
    <property type="match status" value="1"/>
</dbReference>
<dbReference type="GO" id="GO:0003700">
    <property type="term" value="F:DNA-binding transcription factor activity"/>
    <property type="evidence" value="ECO:0007669"/>
    <property type="project" value="InterPro"/>
</dbReference>
<dbReference type="SUPFAM" id="SSF52317">
    <property type="entry name" value="Class I glutamine amidotransferase-like"/>
    <property type="match status" value="1"/>
</dbReference>
<gene>
    <name evidence="4" type="ORF">AUP42_00015</name>
</gene>
<protein>
    <submittedName>
        <fullName evidence="4">AraC family transcriptional regulator</fullName>
    </submittedName>
</protein>
<reference evidence="4 5" key="1">
    <citation type="submission" date="2015-12" db="EMBL/GenBank/DDBJ databases">
        <title>Genome sequence of Thalassospira lucentensis MCCC 1A02072.</title>
        <authorList>
            <person name="Lu L."/>
            <person name="Lai Q."/>
            <person name="Shao Z."/>
            <person name="Qian P."/>
        </authorList>
    </citation>
    <scope>NUCLEOTIDE SEQUENCE [LARGE SCALE GENOMIC DNA]</scope>
    <source>
        <strain evidence="4 5">MCCC 1A02072</strain>
    </source>
</reference>
<dbReference type="AlphaFoldDB" id="A0A154LD36"/>
<dbReference type="InterPro" id="IPR029062">
    <property type="entry name" value="Class_I_gatase-like"/>
</dbReference>
<dbReference type="OrthoDB" id="9793422at2"/>
<evidence type="ECO:0000259" key="3">
    <source>
        <dbReference type="PROSITE" id="PS01124"/>
    </source>
</evidence>
<dbReference type="CDD" id="cd03137">
    <property type="entry name" value="GATase1_AraC_1"/>
    <property type="match status" value="1"/>
</dbReference>
<dbReference type="SMART" id="SM00342">
    <property type="entry name" value="HTH_ARAC"/>
    <property type="match status" value="1"/>
</dbReference>
<dbReference type="Pfam" id="PF01965">
    <property type="entry name" value="DJ-1_PfpI"/>
    <property type="match status" value="1"/>
</dbReference>
<dbReference type="EMBL" id="LPVY01000001">
    <property type="protein sequence ID" value="KZB69441.1"/>
    <property type="molecule type" value="Genomic_DNA"/>
</dbReference>
<feature type="domain" description="HTH araC/xylS-type" evidence="3">
    <location>
        <begin position="228"/>
        <end position="326"/>
    </location>
</feature>
<accession>A0A154LD36</accession>
<name>A0A154LD36_9PROT</name>
<evidence type="ECO:0000256" key="1">
    <source>
        <dbReference type="ARBA" id="ARBA00023015"/>
    </source>
</evidence>
<sequence>MPRLPNPPRLPRLIVFILTPQTVMLDVTGPLQAFHEARDPATGTPLYRTILASSHGGPVMTDTGIALDTVALADLDPGEIHTMIAAGSDEMLDALGDANLIGWLEKYRGKITRIGSVCIGAFILGAAGMLNDRACVTHWRWCDRLQAMFPQSRVAPDPIFVRDGPVWTSAGVTTGIDMAVAMIEQDLGRDAALAVARSLIVFIRRPGGQSQFSLPLEHQANDSTGRFDDLHGWIAQNLQTRLAVEDLAEQTGMSPRNFSRTYKFATGLSPARAVELMRLEAARTALEQTDKRISQIAITCGFGDDERMRRCFVKHLGVAPSDYRQRFSIKESTR</sequence>
<organism evidence="4 5">
    <name type="scientific">Thalassospira lucentensis</name>
    <dbReference type="NCBI Taxonomy" id="168935"/>
    <lineage>
        <taxon>Bacteria</taxon>
        <taxon>Pseudomonadati</taxon>
        <taxon>Pseudomonadota</taxon>
        <taxon>Alphaproteobacteria</taxon>
        <taxon>Rhodospirillales</taxon>
        <taxon>Thalassospiraceae</taxon>
        <taxon>Thalassospira</taxon>
    </lineage>
</organism>
<evidence type="ECO:0000313" key="5">
    <source>
        <dbReference type="Proteomes" id="UP000076335"/>
    </source>
</evidence>
<keyword evidence="2" id="KW-0804">Transcription</keyword>
<dbReference type="InterPro" id="IPR002818">
    <property type="entry name" value="DJ-1/PfpI"/>
</dbReference>